<evidence type="ECO:0000256" key="3">
    <source>
        <dbReference type="ARBA" id="ARBA00022692"/>
    </source>
</evidence>
<feature type="transmembrane region" description="Helical" evidence="10">
    <location>
        <begin position="314"/>
        <end position="331"/>
    </location>
</feature>
<dbReference type="InterPro" id="IPR050368">
    <property type="entry name" value="ClC-type_chloride_channel"/>
</dbReference>
<evidence type="ECO:0000313" key="12">
    <source>
        <dbReference type="EMBL" id="CCE69913.1"/>
    </source>
</evidence>
<evidence type="ECO:0000256" key="8">
    <source>
        <dbReference type="ARBA" id="ARBA00023214"/>
    </source>
</evidence>
<feature type="transmembrane region" description="Helical" evidence="10">
    <location>
        <begin position="43"/>
        <end position="59"/>
    </location>
</feature>
<dbReference type="InterPro" id="IPR014743">
    <property type="entry name" value="Cl-channel_core"/>
</dbReference>
<dbReference type="RefSeq" id="WP_010867648.1">
    <property type="nucleotide sequence ID" value="NC_000868.1"/>
</dbReference>
<dbReference type="EMBL" id="AJ248284">
    <property type="protein sequence ID" value="CAB49446.1"/>
    <property type="molecule type" value="Genomic_DNA"/>
</dbReference>
<sequence length="379" mass="40817">MKAYTLVKIGVLAGVIVGAYKLLVKVIESYYLSLARNAQERPVLLVIWIVLTLFSYYIISRLLNREPNIARGGILQIKEVISGTRDYNPVRVIVGKIIGHLLALISGLSLGKAGPSIQLGGSIAMIFSKKKVLIGAGAAAGLSAAFEAPIAGIVSTFEILRIEVTPPAILYLAIPSLISALISHYLFPVRPTLVYTPSEAKDYQYLILLGVTTGAYSSLFIWLIKHIRKIKLIIPFFESWILLPIMPLALGGGHALIFSLFTGNFGITFLLLLLLLKSIHTILSYTSGAPGGLFLPSLAIGAIIGKLFVETFGVSNTFVLAGMVGVLSGTLRAPMTGAILMAEITKSPRGFLDFLVAGLSSYATSYALKKVKLQKRTLR</sequence>
<keyword evidence="13" id="KW-1185">Reference proteome</keyword>
<feature type="transmembrane region" description="Helical" evidence="10">
    <location>
        <begin position="132"/>
        <end position="157"/>
    </location>
</feature>
<dbReference type="InterPro" id="IPR001807">
    <property type="entry name" value="ClC"/>
</dbReference>
<dbReference type="STRING" id="272844.PAB2010"/>
<evidence type="ECO:0000256" key="6">
    <source>
        <dbReference type="ARBA" id="ARBA00023136"/>
    </source>
</evidence>
<reference evidence="11 13" key="4">
    <citation type="journal article" date="2003" name="Mol. Microbiol.">
        <title>An integrated analysis of the genome of the hyperthermophilic archaeon Pyrococcus abyssi.</title>
        <authorList>
            <person name="Cohen G."/>
            <person name="Barbe V."/>
            <person name="Flament D."/>
            <person name="Galperin M."/>
            <person name="Heilig R."/>
            <person name="Ripp R."/>
            <person name="Lecompte O."/>
            <person name="Prieur D."/>
            <person name="Poch O."/>
            <person name="Quellerou J."/>
            <person name="Thierry J.C."/>
            <person name="Van der Oost J."/>
            <person name="Weissenbach J."/>
            <person name="Zivanovic Y."/>
            <person name="Forterre P."/>
        </authorList>
    </citation>
    <scope>NUCLEOTIDE SEQUENCE [LARGE SCALE GENOMIC DNA]</scope>
    <source>
        <strain evidence="13">GE5 / Orsay</strain>
        <strain evidence="11">Orsay</strain>
    </source>
</reference>
<dbReference type="EMBL" id="HE613800">
    <property type="protein sequence ID" value="CCE69913.1"/>
    <property type="molecule type" value="Genomic_DNA"/>
</dbReference>
<dbReference type="Proteomes" id="UP000000810">
    <property type="component" value="Chromosome"/>
</dbReference>
<keyword evidence="7" id="KW-0869">Chloride channel</keyword>
<evidence type="ECO:0000256" key="7">
    <source>
        <dbReference type="ARBA" id="ARBA00023173"/>
    </source>
</evidence>
<accession>Q9V1A3</accession>
<keyword evidence="9" id="KW-0407">Ion channel</keyword>
<dbReference type="PIR" id="G75170">
    <property type="entry name" value="G75170"/>
</dbReference>
<dbReference type="CDD" id="cd01031">
    <property type="entry name" value="EriC"/>
    <property type="match status" value="1"/>
</dbReference>
<dbReference type="HOGENOM" id="CLU_015263_7_4_2"/>
<evidence type="ECO:0000313" key="14">
    <source>
        <dbReference type="Proteomes" id="UP000009139"/>
    </source>
</evidence>
<dbReference type="KEGG" id="pab:PAB2010"/>
<keyword evidence="2" id="KW-0813">Transport</keyword>
<dbReference type="SUPFAM" id="SSF81340">
    <property type="entry name" value="Clc chloride channel"/>
    <property type="match status" value="1"/>
</dbReference>
<gene>
    <name evidence="11" type="ordered locus">PAB2010</name>
</gene>
<reference evidence="11" key="3">
    <citation type="journal article" date="2001" name="Genome Res.">
        <title>Genome evolution at the genus level: comparison of three complete genomes of hyperthermophilic archaea.</title>
        <authorList>
            <person name="Lecompte O."/>
            <person name="Ripp R."/>
            <person name="Puzos-Barbe V."/>
            <person name="Duprat S."/>
            <person name="Heilig R."/>
            <person name="Dietrich J."/>
            <person name="Thierry J.C."/>
            <person name="Poch O."/>
        </authorList>
    </citation>
    <scope>NUCLEOTIDE SEQUENCE</scope>
    <source>
        <strain evidence="11">Orsay</strain>
    </source>
</reference>
<evidence type="ECO:0000256" key="9">
    <source>
        <dbReference type="ARBA" id="ARBA00023303"/>
    </source>
</evidence>
<dbReference type="OrthoDB" id="86334at2157"/>
<feature type="transmembrane region" description="Helical" evidence="10">
    <location>
        <begin position="288"/>
        <end position="308"/>
    </location>
</feature>
<feature type="transmembrane region" description="Helical" evidence="10">
    <location>
        <begin position="230"/>
        <end position="250"/>
    </location>
</feature>
<evidence type="ECO:0000256" key="10">
    <source>
        <dbReference type="SAM" id="Phobius"/>
    </source>
</evidence>
<organism evidence="11 13">
    <name type="scientific">Pyrococcus abyssi (strain GE5 / Orsay)</name>
    <dbReference type="NCBI Taxonomy" id="272844"/>
    <lineage>
        <taxon>Archaea</taxon>
        <taxon>Methanobacteriati</taxon>
        <taxon>Methanobacteriota</taxon>
        <taxon>Thermococci</taxon>
        <taxon>Thermococcales</taxon>
        <taxon>Thermococcaceae</taxon>
        <taxon>Pyrococcus</taxon>
    </lineage>
</organism>
<dbReference type="Proteomes" id="UP000009139">
    <property type="component" value="Chromosome"/>
</dbReference>
<reference evidence="11" key="1">
    <citation type="submission" date="1999-07" db="EMBL/GenBank/DDBJ databases">
        <authorList>
            <person name="Genoscope"/>
        </authorList>
    </citation>
    <scope>NUCLEOTIDE SEQUENCE</scope>
    <source>
        <strain evidence="11">Orsay</strain>
    </source>
</reference>
<dbReference type="Pfam" id="PF00654">
    <property type="entry name" value="Voltage_CLC"/>
    <property type="match status" value="1"/>
</dbReference>
<feature type="transmembrane region" description="Helical" evidence="10">
    <location>
        <begin position="6"/>
        <end position="23"/>
    </location>
</feature>
<protein>
    <submittedName>
        <fullName evidence="11">EriC voltage gated chloride channel</fullName>
    </submittedName>
</protein>
<dbReference type="PATRIC" id="fig|272844.11.peg.559"/>
<dbReference type="GO" id="GO:0034707">
    <property type="term" value="C:chloride channel complex"/>
    <property type="evidence" value="ECO:0007669"/>
    <property type="project" value="UniProtKB-KW"/>
</dbReference>
<dbReference type="AlphaFoldDB" id="Q9V1A3"/>
<proteinExistence type="predicted"/>
<dbReference type="Gene3D" id="1.10.3080.10">
    <property type="entry name" value="Clc chloride channel"/>
    <property type="match status" value="1"/>
</dbReference>
<evidence type="ECO:0000256" key="5">
    <source>
        <dbReference type="ARBA" id="ARBA00023065"/>
    </source>
</evidence>
<evidence type="ECO:0000313" key="13">
    <source>
        <dbReference type="Proteomes" id="UP000000810"/>
    </source>
</evidence>
<dbReference type="eggNOG" id="arCOG02569">
    <property type="taxonomic scope" value="Archaea"/>
</dbReference>
<name>Q9V1A3_PYRAB</name>
<feature type="transmembrane region" description="Helical" evidence="10">
    <location>
        <begin position="169"/>
        <end position="187"/>
    </location>
</feature>
<evidence type="ECO:0000313" key="11">
    <source>
        <dbReference type="EMBL" id="CAB49446.1"/>
    </source>
</evidence>
<keyword evidence="8" id="KW-0868">Chloride</keyword>
<evidence type="ECO:0000256" key="2">
    <source>
        <dbReference type="ARBA" id="ARBA00022448"/>
    </source>
</evidence>
<feature type="transmembrane region" description="Helical" evidence="10">
    <location>
        <begin position="203"/>
        <end position="223"/>
    </location>
</feature>
<keyword evidence="6 10" id="KW-0472">Membrane</keyword>
<evidence type="ECO:0000256" key="1">
    <source>
        <dbReference type="ARBA" id="ARBA00004141"/>
    </source>
</evidence>
<feature type="transmembrane region" description="Helical" evidence="10">
    <location>
        <begin position="256"/>
        <end position="276"/>
    </location>
</feature>
<dbReference type="PANTHER" id="PTHR43427">
    <property type="entry name" value="CHLORIDE CHANNEL PROTEIN CLC-E"/>
    <property type="match status" value="1"/>
</dbReference>
<keyword evidence="4 10" id="KW-1133">Transmembrane helix</keyword>
<keyword evidence="5" id="KW-0406">Ion transport</keyword>
<keyword evidence="3 10" id="KW-0812">Transmembrane</keyword>
<reference evidence="11" key="2">
    <citation type="journal article" date="2000" name="J. Mol. Biol.">
        <title>Archaeal homologs of eukaryotic methylation guide small nucleolar RNAs: lessons from the Pyrococcus genomes.</title>
        <authorList>
            <person name="Gaspin C."/>
            <person name="Cavaille J."/>
            <person name="Erauso G."/>
        </authorList>
    </citation>
    <scope>NUCLEOTIDE SEQUENCE</scope>
    <source>
        <strain evidence="11">Orsay</strain>
    </source>
</reference>
<reference evidence="12 14" key="5">
    <citation type="journal article" date="2012" name="Curr. Microbiol.">
        <title>Re-annotation of two hyperthermophilic archaea Pyrococcus abyssi GE5 and Pyrococcus furiosus DSM 3638.</title>
        <authorList>
            <person name="Gao J."/>
            <person name="Wang J."/>
        </authorList>
    </citation>
    <scope>GENOME REANNOTATION</scope>
    <source>
        <strain evidence="12">GE5</strain>
        <strain evidence="14">GE5 / Orsay</strain>
    </source>
</reference>
<evidence type="ECO:0000256" key="4">
    <source>
        <dbReference type="ARBA" id="ARBA00022989"/>
    </source>
</evidence>
<dbReference type="PANTHER" id="PTHR43427:SF6">
    <property type="entry name" value="CHLORIDE CHANNEL PROTEIN CLC-E"/>
    <property type="match status" value="1"/>
</dbReference>
<dbReference type="GO" id="GO:0005254">
    <property type="term" value="F:chloride channel activity"/>
    <property type="evidence" value="ECO:0007669"/>
    <property type="project" value="UniProtKB-KW"/>
</dbReference>
<comment type="subcellular location">
    <subcellularLocation>
        <location evidence="1">Membrane</location>
        <topology evidence="1">Multi-pass membrane protein</topology>
    </subcellularLocation>
</comment>